<keyword evidence="5" id="KW-1185">Reference proteome</keyword>
<dbReference type="STRING" id="1210086.GCA_001613105_07531"/>
<dbReference type="SUPFAM" id="SSF53474">
    <property type="entry name" value="alpha/beta-Hydrolases"/>
    <property type="match status" value="1"/>
</dbReference>
<protein>
    <submittedName>
        <fullName evidence="4">Acetyl esterase/lipase</fullName>
    </submittedName>
</protein>
<evidence type="ECO:0000256" key="1">
    <source>
        <dbReference type="ARBA" id="ARBA00022801"/>
    </source>
</evidence>
<feature type="transmembrane region" description="Helical" evidence="2">
    <location>
        <begin position="71"/>
        <end position="90"/>
    </location>
</feature>
<keyword evidence="1" id="KW-0378">Hydrolase</keyword>
<feature type="transmembrane region" description="Helical" evidence="2">
    <location>
        <begin position="97"/>
        <end position="123"/>
    </location>
</feature>
<dbReference type="Gene3D" id="3.40.50.1820">
    <property type="entry name" value="alpha/beta hydrolase"/>
    <property type="match status" value="1"/>
</dbReference>
<sequence>MTVPTESETPSKPARWSPGRTLLLTVAALLGVALVLAQIFAVTPVSWTEPLLRVHLLQSLIMAFDWLRDVWGSWTLVLALVAVALALIVVRGRRTRASVTVGAVTALGLVLTLITSTGLALAAHRETGRWILFGPPLPMIVDGHGPDKTVTYATLDGAQQRADLYLPEHVSGPVPVVVRIHGGGFVSGTRGPTPYNSWLAAQGYAFVDVDYRLSSAAQPRWNTEDADVGCALTWVAAHAQEYNWDLSRLATFGDSAGGNLAINVAYKIANGTLRPSCGTAAELPRVRAVMADYPAVDLTGSEGDTAEGQRVGREYLGGPASEFPERYAYTDSAPQIGPNSPPTLLLQGKADHLVFATRTKAFADKLTAAGIANRYLQLPFYDHGYDGVLNLGAQVGREAVLDWLRRYDARLSG</sequence>
<proteinExistence type="predicted"/>
<evidence type="ECO:0000313" key="4">
    <source>
        <dbReference type="EMBL" id="RDI67639.1"/>
    </source>
</evidence>
<dbReference type="InterPro" id="IPR050300">
    <property type="entry name" value="GDXG_lipolytic_enzyme"/>
</dbReference>
<reference evidence="4 5" key="1">
    <citation type="submission" date="2018-07" db="EMBL/GenBank/DDBJ databases">
        <title>Genomic Encyclopedia of Type Strains, Phase IV (KMG-IV): sequencing the most valuable type-strain genomes for metagenomic binning, comparative biology and taxonomic classification.</title>
        <authorList>
            <person name="Goeker M."/>
        </authorList>
    </citation>
    <scope>NUCLEOTIDE SEQUENCE [LARGE SCALE GENOMIC DNA]</scope>
    <source>
        <strain evidence="4 5">DSM 44290</strain>
    </source>
</reference>
<dbReference type="PANTHER" id="PTHR48081">
    <property type="entry name" value="AB HYDROLASE SUPERFAMILY PROTEIN C4A8.06C"/>
    <property type="match status" value="1"/>
</dbReference>
<dbReference type="RefSeq" id="WP_068008340.1">
    <property type="nucleotide sequence ID" value="NZ_QQBC01000002.1"/>
</dbReference>
<dbReference type="Proteomes" id="UP000254869">
    <property type="component" value="Unassembled WGS sequence"/>
</dbReference>
<dbReference type="Pfam" id="PF20434">
    <property type="entry name" value="BD-FAE"/>
    <property type="match status" value="1"/>
</dbReference>
<dbReference type="InterPro" id="IPR029058">
    <property type="entry name" value="AB_hydrolase_fold"/>
</dbReference>
<feature type="domain" description="BD-FAE-like" evidence="3">
    <location>
        <begin position="163"/>
        <end position="366"/>
    </location>
</feature>
<name>A0A370IA73_9NOCA</name>
<comment type="caution">
    <text evidence="4">The sequence shown here is derived from an EMBL/GenBank/DDBJ whole genome shotgun (WGS) entry which is preliminary data.</text>
</comment>
<keyword evidence="2" id="KW-0472">Membrane</keyword>
<dbReference type="InterPro" id="IPR049492">
    <property type="entry name" value="BD-FAE-like_dom"/>
</dbReference>
<organism evidence="4 5">
    <name type="scientific">Nocardia pseudobrasiliensis</name>
    <dbReference type="NCBI Taxonomy" id="45979"/>
    <lineage>
        <taxon>Bacteria</taxon>
        <taxon>Bacillati</taxon>
        <taxon>Actinomycetota</taxon>
        <taxon>Actinomycetes</taxon>
        <taxon>Mycobacteriales</taxon>
        <taxon>Nocardiaceae</taxon>
        <taxon>Nocardia</taxon>
    </lineage>
</organism>
<dbReference type="GO" id="GO:0016787">
    <property type="term" value="F:hydrolase activity"/>
    <property type="evidence" value="ECO:0007669"/>
    <property type="project" value="UniProtKB-KW"/>
</dbReference>
<dbReference type="EMBL" id="QQBC01000002">
    <property type="protein sequence ID" value="RDI67639.1"/>
    <property type="molecule type" value="Genomic_DNA"/>
</dbReference>
<dbReference type="AlphaFoldDB" id="A0A370IA73"/>
<evidence type="ECO:0000256" key="2">
    <source>
        <dbReference type="SAM" id="Phobius"/>
    </source>
</evidence>
<feature type="transmembrane region" description="Helical" evidence="2">
    <location>
        <begin position="21"/>
        <end position="41"/>
    </location>
</feature>
<evidence type="ECO:0000259" key="3">
    <source>
        <dbReference type="Pfam" id="PF20434"/>
    </source>
</evidence>
<gene>
    <name evidence="4" type="ORF">DFR76_10236</name>
</gene>
<accession>A0A370IA73</accession>
<keyword evidence="2" id="KW-1133">Transmembrane helix</keyword>
<evidence type="ECO:0000313" key="5">
    <source>
        <dbReference type="Proteomes" id="UP000254869"/>
    </source>
</evidence>
<keyword evidence="2" id="KW-0812">Transmembrane</keyword>